<reference evidence="2 3" key="1">
    <citation type="submission" date="2012-02" db="EMBL/GenBank/DDBJ databases">
        <title>The Genome Sequence of Parabacteroides goldsteinii CL02T12C30.</title>
        <authorList>
            <consortium name="The Broad Institute Genome Sequencing Platform"/>
            <person name="Earl A."/>
            <person name="Ward D."/>
            <person name="Feldgarden M."/>
            <person name="Gevers D."/>
            <person name="Zitomersky N.L."/>
            <person name="Coyne M.J."/>
            <person name="Comstock L.E."/>
            <person name="Young S.K."/>
            <person name="Zeng Q."/>
            <person name="Gargeya S."/>
            <person name="Fitzgerald M."/>
            <person name="Haas B."/>
            <person name="Abouelleil A."/>
            <person name="Alvarado L."/>
            <person name="Arachchi H.M."/>
            <person name="Berlin A."/>
            <person name="Chapman S.B."/>
            <person name="Gearin G."/>
            <person name="Goldberg J."/>
            <person name="Griggs A."/>
            <person name="Gujja S."/>
            <person name="Hansen M."/>
            <person name="Heiman D."/>
            <person name="Howarth C."/>
            <person name="Larimer J."/>
            <person name="Lui A."/>
            <person name="MacDonald P.J.P."/>
            <person name="McCowen C."/>
            <person name="Montmayeur A."/>
            <person name="Murphy C."/>
            <person name="Neiman D."/>
            <person name="Pearson M."/>
            <person name="Priest M."/>
            <person name="Roberts A."/>
            <person name="Saif S."/>
            <person name="Shea T."/>
            <person name="Sisk P."/>
            <person name="Stolte C."/>
            <person name="Sykes S."/>
            <person name="Wortman J."/>
            <person name="Nusbaum C."/>
            <person name="Birren B."/>
        </authorList>
    </citation>
    <scope>NUCLEOTIDE SEQUENCE [LARGE SCALE GENOMIC DNA]</scope>
    <source>
        <strain evidence="2 3">CL02T12C30</strain>
    </source>
</reference>
<dbReference type="Proteomes" id="UP000006330">
    <property type="component" value="Unassembled WGS sequence"/>
</dbReference>
<name>K6A026_9BACT</name>
<dbReference type="EMBL" id="AGZO01000014">
    <property type="protein sequence ID" value="EKN16910.1"/>
    <property type="molecule type" value="Genomic_DNA"/>
</dbReference>
<evidence type="ECO:0000313" key="3">
    <source>
        <dbReference type="Proteomes" id="UP000006330"/>
    </source>
</evidence>
<evidence type="ECO:0000313" key="2">
    <source>
        <dbReference type="EMBL" id="EKN16910.1"/>
    </source>
</evidence>
<sequence length="302" mass="33863">MIIFNIFVGKKVLHPFIFLSCEEFINKKSISWEATKKILTINLTHLNAAEYLAFMNAVLNLLPPPDADRPEIESLDEDVRASGSPAIGVSPQFAQTYEDDIMVLADVVEESRINQETEEAQLYEKNRDSLVVYITTRISRAGTLPLDAERDAGKFLYKVIKPYIGIARLPVAQETAKIQGLLLDLRKEENKPYVTTLGLDAYLAELENTNNAYIAVTSERTQSRAVNRKESGTVLRGRIDEYYDDLVMLAQSYSVAVPSEKATMFVSNLNQLISETITAYNQRKKGSSSKEEGGSLDRPEIE</sequence>
<feature type="compositionally biased region" description="Basic and acidic residues" evidence="1">
    <location>
        <begin position="288"/>
        <end position="302"/>
    </location>
</feature>
<accession>K6A026</accession>
<feature type="region of interest" description="Disordered" evidence="1">
    <location>
        <begin position="281"/>
        <end position="302"/>
    </location>
</feature>
<dbReference type="HOGENOM" id="CLU_073049_0_0_10"/>
<gene>
    <name evidence="2" type="ORF">HMPREF1076_02044</name>
</gene>
<evidence type="ECO:0000256" key="1">
    <source>
        <dbReference type="SAM" id="MobiDB-lite"/>
    </source>
</evidence>
<comment type="caution">
    <text evidence="2">The sequence shown here is derived from an EMBL/GenBank/DDBJ whole genome shotgun (WGS) entry which is preliminary data.</text>
</comment>
<dbReference type="InterPro" id="IPR046228">
    <property type="entry name" value="DUF6261"/>
</dbReference>
<proteinExistence type="predicted"/>
<protein>
    <submittedName>
        <fullName evidence="2">Uncharacterized protein</fullName>
    </submittedName>
</protein>
<dbReference type="AlphaFoldDB" id="K6A026"/>
<dbReference type="Pfam" id="PF19775">
    <property type="entry name" value="DUF6261"/>
    <property type="match status" value="1"/>
</dbReference>
<organism evidence="2 3">
    <name type="scientific">Parabacteroides goldsteinii CL02T12C30</name>
    <dbReference type="NCBI Taxonomy" id="999418"/>
    <lineage>
        <taxon>Bacteria</taxon>
        <taxon>Pseudomonadati</taxon>
        <taxon>Bacteroidota</taxon>
        <taxon>Bacteroidia</taxon>
        <taxon>Bacteroidales</taxon>
        <taxon>Tannerellaceae</taxon>
        <taxon>Parabacteroides</taxon>
    </lineage>
</organism>